<dbReference type="AlphaFoldDB" id="A0A4Y7Q063"/>
<dbReference type="VEuPathDB" id="FungiDB:BD410DRAFT_804477"/>
<evidence type="ECO:0000313" key="1">
    <source>
        <dbReference type="EMBL" id="TDL21043.1"/>
    </source>
</evidence>
<name>A0A4Y7Q063_9AGAM</name>
<sequence length="307" mass="33680">MIATIRRTSGTLAEKCAGGWCAVNILARHERVSVSLSSSSRSCAWTRSKCDAMESALAEEHIHLLVLEQTVLILLGGFTSLNVLVANAFHFPFSSTIHWSSSFLIEPFLLERQPPTPAHPITARKAPSNKLPNTIACTVIGGWGGDRLLVVLLDKVEVVMVVLVRGRAFRVMVDVYADEEGVEGEVEVKTTSKDPEHLKYMCPESRHVTLIRLLLKLPVDDGGSGKGGKGGYIGRLTFQVMGRCESVSEVGGSGEDGGSGGTCVWLYHGRGALENTWLRSPFGTKDQEEEQRERYELSVVLERRERT</sequence>
<proteinExistence type="predicted"/>
<keyword evidence="2" id="KW-1185">Reference proteome</keyword>
<accession>A0A4Y7Q063</accession>
<organism evidence="1 2">
    <name type="scientific">Rickenella mellea</name>
    <dbReference type="NCBI Taxonomy" id="50990"/>
    <lineage>
        <taxon>Eukaryota</taxon>
        <taxon>Fungi</taxon>
        <taxon>Dikarya</taxon>
        <taxon>Basidiomycota</taxon>
        <taxon>Agaricomycotina</taxon>
        <taxon>Agaricomycetes</taxon>
        <taxon>Hymenochaetales</taxon>
        <taxon>Rickenellaceae</taxon>
        <taxon>Rickenella</taxon>
    </lineage>
</organism>
<dbReference type="Proteomes" id="UP000294933">
    <property type="component" value="Unassembled WGS sequence"/>
</dbReference>
<evidence type="ECO:0000313" key="2">
    <source>
        <dbReference type="Proteomes" id="UP000294933"/>
    </source>
</evidence>
<dbReference type="EMBL" id="ML170183">
    <property type="protein sequence ID" value="TDL21043.1"/>
    <property type="molecule type" value="Genomic_DNA"/>
</dbReference>
<reference evidence="1 2" key="1">
    <citation type="submission" date="2018-06" db="EMBL/GenBank/DDBJ databases">
        <title>A transcriptomic atlas of mushroom development highlights an independent origin of complex multicellularity.</title>
        <authorList>
            <consortium name="DOE Joint Genome Institute"/>
            <person name="Krizsan K."/>
            <person name="Almasi E."/>
            <person name="Merenyi Z."/>
            <person name="Sahu N."/>
            <person name="Viragh M."/>
            <person name="Koszo T."/>
            <person name="Mondo S."/>
            <person name="Kiss B."/>
            <person name="Balint B."/>
            <person name="Kues U."/>
            <person name="Barry K."/>
            <person name="Hegedus J.C."/>
            <person name="Henrissat B."/>
            <person name="Johnson J."/>
            <person name="Lipzen A."/>
            <person name="Ohm R."/>
            <person name="Nagy I."/>
            <person name="Pangilinan J."/>
            <person name="Yan J."/>
            <person name="Xiong Y."/>
            <person name="Grigoriev I.V."/>
            <person name="Hibbett D.S."/>
            <person name="Nagy L.G."/>
        </authorList>
    </citation>
    <scope>NUCLEOTIDE SEQUENCE [LARGE SCALE GENOMIC DNA]</scope>
    <source>
        <strain evidence="1 2">SZMC22713</strain>
    </source>
</reference>
<gene>
    <name evidence="1" type="ORF">BD410DRAFT_804477</name>
</gene>
<protein>
    <submittedName>
        <fullName evidence="1">Uncharacterized protein</fullName>
    </submittedName>
</protein>